<evidence type="ECO:0000313" key="4">
    <source>
        <dbReference type="Proteomes" id="UP000318055"/>
    </source>
</evidence>
<name>A0A518RKT1_9SPHN</name>
<dbReference type="AlphaFoldDB" id="A0A518RKT1"/>
<keyword evidence="4" id="KW-1185">Reference proteome</keyword>
<dbReference type="Pfam" id="PF01740">
    <property type="entry name" value="STAS"/>
    <property type="match status" value="1"/>
</dbReference>
<evidence type="ECO:0000256" key="1">
    <source>
        <dbReference type="SAM" id="MobiDB-lite"/>
    </source>
</evidence>
<accession>A0A518RKT1</accession>
<organism evidence="3 4">
    <name type="scientific">Sphingomonas suaedae</name>
    <dbReference type="NCBI Taxonomy" id="2599297"/>
    <lineage>
        <taxon>Bacteria</taxon>
        <taxon>Pseudomonadati</taxon>
        <taxon>Pseudomonadota</taxon>
        <taxon>Alphaproteobacteria</taxon>
        <taxon>Sphingomonadales</taxon>
        <taxon>Sphingomonadaceae</taxon>
        <taxon>Sphingomonas</taxon>
    </lineage>
</organism>
<protein>
    <submittedName>
        <fullName evidence="3">STAS domain-containing protein</fullName>
    </submittedName>
</protein>
<dbReference type="InterPro" id="IPR036513">
    <property type="entry name" value="STAS_dom_sf"/>
</dbReference>
<dbReference type="InterPro" id="IPR002645">
    <property type="entry name" value="STAS_dom"/>
</dbReference>
<evidence type="ECO:0000259" key="2">
    <source>
        <dbReference type="PROSITE" id="PS50801"/>
    </source>
</evidence>
<dbReference type="KEGG" id="ssua:FPZ54_02455"/>
<gene>
    <name evidence="3" type="ORF">FPZ54_02455</name>
</gene>
<dbReference type="EMBL" id="CP042239">
    <property type="protein sequence ID" value="QDX28062.1"/>
    <property type="molecule type" value="Genomic_DNA"/>
</dbReference>
<dbReference type="Gene3D" id="3.30.750.24">
    <property type="entry name" value="STAS domain"/>
    <property type="match status" value="1"/>
</dbReference>
<feature type="domain" description="STAS" evidence="2">
    <location>
        <begin position="113"/>
        <end position="174"/>
    </location>
</feature>
<proteinExistence type="predicted"/>
<evidence type="ECO:0000313" key="3">
    <source>
        <dbReference type="EMBL" id="QDX28062.1"/>
    </source>
</evidence>
<sequence length="211" mass="22840">MATPRSRLRCQSVRGHPPSFGKCGFRKHETASIPSWRTARSAWARERRPRCDRARTRGCCRHTDLWGTRLERGCGLCLREGRGEAILAPASACPASRPGALPGADGRSPVDPLYIVSGRLDGLTAPALDEKLAATIGATAQTIIDMTGFDYVSSAGLHILLKAAKQAKSRSAKLPGPRRRVGPAMSNHAVDRAYGERPVLEACKHKPRAKK</sequence>
<dbReference type="Proteomes" id="UP000318055">
    <property type="component" value="Chromosome"/>
</dbReference>
<feature type="region of interest" description="Disordered" evidence="1">
    <location>
        <begin position="168"/>
        <end position="190"/>
    </location>
</feature>
<dbReference type="SUPFAM" id="SSF52091">
    <property type="entry name" value="SpoIIaa-like"/>
    <property type="match status" value="1"/>
</dbReference>
<feature type="compositionally biased region" description="Basic residues" evidence="1">
    <location>
        <begin position="168"/>
        <end position="181"/>
    </location>
</feature>
<dbReference type="PROSITE" id="PS50801">
    <property type="entry name" value="STAS"/>
    <property type="match status" value="1"/>
</dbReference>
<dbReference type="OrthoDB" id="280847at2"/>
<dbReference type="CDD" id="cd07043">
    <property type="entry name" value="STAS_anti-anti-sigma_factors"/>
    <property type="match status" value="1"/>
</dbReference>
<reference evidence="3 4" key="1">
    <citation type="submission" date="2019-07" db="EMBL/GenBank/DDBJ databases">
        <title>Sphingomonas alkalisoli sp. nov., isolated from rhizosphere soil of Suaedae salsa.</title>
        <authorList>
            <person name="Zhang H."/>
            <person name="Xu L."/>
            <person name="Zhang J.-X."/>
            <person name="Sun J.-Q."/>
        </authorList>
    </citation>
    <scope>NUCLEOTIDE SEQUENCE [LARGE SCALE GENOMIC DNA]</scope>
    <source>
        <strain evidence="3 4">XS-10</strain>
    </source>
</reference>